<reference evidence="1" key="2">
    <citation type="submission" date="2015-07" db="EMBL/GenBank/DDBJ databases">
        <title>Plasmids, circular viruses and viroids from rat gut.</title>
        <authorList>
            <person name="Jorgensen T.J."/>
            <person name="Hansen M.A."/>
            <person name="Xu Z."/>
            <person name="Tabak M.A."/>
            <person name="Sorensen S.J."/>
            <person name="Hansen L.H."/>
        </authorList>
    </citation>
    <scope>NUCLEOTIDE SEQUENCE</scope>
    <source>
        <strain evidence="1">RGFK0819</strain>
    </source>
</reference>
<evidence type="ECO:0000313" key="1">
    <source>
        <dbReference type="EMBL" id="CRY95911.1"/>
    </source>
</evidence>
<accession>A0A0H5Q1P4</accession>
<proteinExistence type="predicted"/>
<name>A0A0H5Q1P4_9ZZZZ</name>
<reference evidence="1" key="1">
    <citation type="submission" date="2015-06" db="EMBL/GenBank/DDBJ databases">
        <authorList>
            <person name="Joergensen T."/>
        </authorList>
    </citation>
    <scope>NUCLEOTIDE SEQUENCE</scope>
    <source>
        <strain evidence="1">RGFK0819</strain>
    </source>
</reference>
<protein>
    <submittedName>
        <fullName evidence="1">Uncharacterized protein</fullName>
    </submittedName>
</protein>
<dbReference type="EMBL" id="LN853425">
    <property type="protein sequence ID" value="CRY95911.1"/>
    <property type="molecule type" value="Genomic_DNA"/>
</dbReference>
<dbReference type="AlphaFoldDB" id="A0A0H5Q1P4"/>
<sequence>MINGVSITTTCLRTRGTTPWRIDPTKLVSAAVTIPSYDGGSGPS</sequence>
<organism evidence="1">
    <name type="scientific">uncultured prokaryote</name>
    <dbReference type="NCBI Taxonomy" id="198431"/>
    <lineage>
        <taxon>unclassified sequences</taxon>
        <taxon>environmental samples</taxon>
    </lineage>
</organism>